<dbReference type="InterPro" id="IPR001867">
    <property type="entry name" value="OmpR/PhoB-type_DNA-bd"/>
</dbReference>
<feature type="DNA-binding region" description="OmpR/PhoB-type" evidence="2">
    <location>
        <begin position="144"/>
        <end position="247"/>
    </location>
</feature>
<dbReference type="Gene3D" id="3.40.50.2300">
    <property type="match status" value="1"/>
</dbReference>
<keyword evidence="5" id="KW-1185">Reference proteome</keyword>
<organism evidence="4 5">
    <name type="scientific">Paraburkholderia edwinii</name>
    <dbReference type="NCBI Taxonomy" id="2861782"/>
    <lineage>
        <taxon>Bacteria</taxon>
        <taxon>Pseudomonadati</taxon>
        <taxon>Pseudomonadota</taxon>
        <taxon>Betaproteobacteria</taxon>
        <taxon>Burkholderiales</taxon>
        <taxon>Burkholderiaceae</taxon>
        <taxon>Paraburkholderia</taxon>
    </lineage>
</organism>
<protein>
    <submittedName>
        <fullName evidence="4">Response regulator transcription factor</fullName>
    </submittedName>
</protein>
<evidence type="ECO:0000256" key="2">
    <source>
        <dbReference type="PROSITE-ProRule" id="PRU01091"/>
    </source>
</evidence>
<sequence length="249" mass="27469">MRILLIATNHPEATWLHKAFRESAHSVQRVDNSRDGAFVAAHDPFDAVVALAMESGTQFDLLNALPALSAVDEAPVIIALVRGLDAGQRVRMLRAGADACLTPPYSFIEIQERITALQRMATTAPAKVMQPAQAIQATQPRQPVRTTQTSGSLPITVHLDAATRELVAGVGRVALTRREYQLLECLLRRFDAPVPRDQLIRYAWSEKEEVDPACVNLVVSRLRRKLAGRCPQVRIDTVSRFGYQLSAQA</sequence>
<evidence type="ECO:0000313" key="5">
    <source>
        <dbReference type="Proteomes" id="UP000826462"/>
    </source>
</evidence>
<evidence type="ECO:0000313" key="4">
    <source>
        <dbReference type="EMBL" id="QYD71979.1"/>
    </source>
</evidence>
<reference evidence="4 5" key="1">
    <citation type="submission" date="2021-07" db="EMBL/GenBank/DDBJ databases">
        <title>Paraburkholderia edwinii protects Aspergillus sp. from phenazines by acting as a toxin sponge.</title>
        <authorList>
            <person name="Dahlstrom K.M."/>
            <person name="Newman D.K."/>
        </authorList>
    </citation>
    <scope>NUCLEOTIDE SEQUENCE [LARGE SCALE GENOMIC DNA]</scope>
    <source>
        <strain evidence="4 5">Pe01</strain>
    </source>
</reference>
<dbReference type="PANTHER" id="PTHR48111:SF37">
    <property type="entry name" value="RESPONSE REGULATOR PROTEIN CARR"/>
    <property type="match status" value="1"/>
</dbReference>
<proteinExistence type="predicted"/>
<dbReference type="Proteomes" id="UP000826462">
    <property type="component" value="Chromosome 2"/>
</dbReference>
<name>A0ABX8UYB0_9BURK</name>
<dbReference type="InterPro" id="IPR039420">
    <property type="entry name" value="WalR-like"/>
</dbReference>
<dbReference type="CDD" id="cd00383">
    <property type="entry name" value="trans_reg_C"/>
    <property type="match status" value="1"/>
</dbReference>
<dbReference type="SMART" id="SM00862">
    <property type="entry name" value="Trans_reg_C"/>
    <property type="match status" value="1"/>
</dbReference>
<dbReference type="Gene3D" id="1.10.10.10">
    <property type="entry name" value="Winged helix-like DNA-binding domain superfamily/Winged helix DNA-binding domain"/>
    <property type="match status" value="1"/>
</dbReference>
<feature type="domain" description="OmpR/PhoB-type" evidence="3">
    <location>
        <begin position="144"/>
        <end position="247"/>
    </location>
</feature>
<keyword evidence="1 2" id="KW-0238">DNA-binding</keyword>
<dbReference type="RefSeq" id="WP_219801408.1">
    <property type="nucleotide sequence ID" value="NZ_CP080096.1"/>
</dbReference>
<dbReference type="PROSITE" id="PS51755">
    <property type="entry name" value="OMPR_PHOB"/>
    <property type="match status" value="1"/>
</dbReference>
<gene>
    <name evidence="4" type="ORF">KZJ38_34035</name>
</gene>
<dbReference type="PANTHER" id="PTHR48111">
    <property type="entry name" value="REGULATOR OF RPOS"/>
    <property type="match status" value="1"/>
</dbReference>
<accession>A0ABX8UYB0</accession>
<evidence type="ECO:0000259" key="3">
    <source>
        <dbReference type="PROSITE" id="PS51755"/>
    </source>
</evidence>
<evidence type="ECO:0000256" key="1">
    <source>
        <dbReference type="ARBA" id="ARBA00023125"/>
    </source>
</evidence>
<dbReference type="Pfam" id="PF00486">
    <property type="entry name" value="Trans_reg_C"/>
    <property type="match status" value="1"/>
</dbReference>
<dbReference type="InterPro" id="IPR016032">
    <property type="entry name" value="Sig_transdc_resp-reg_C-effctor"/>
</dbReference>
<dbReference type="SUPFAM" id="SSF46894">
    <property type="entry name" value="C-terminal effector domain of the bipartite response regulators"/>
    <property type="match status" value="1"/>
</dbReference>
<dbReference type="InterPro" id="IPR011006">
    <property type="entry name" value="CheY-like_superfamily"/>
</dbReference>
<dbReference type="EMBL" id="CP080096">
    <property type="protein sequence ID" value="QYD71979.1"/>
    <property type="molecule type" value="Genomic_DNA"/>
</dbReference>
<dbReference type="SUPFAM" id="SSF52172">
    <property type="entry name" value="CheY-like"/>
    <property type="match status" value="1"/>
</dbReference>
<dbReference type="InterPro" id="IPR036388">
    <property type="entry name" value="WH-like_DNA-bd_sf"/>
</dbReference>